<dbReference type="EMBL" id="QKZQ01000013">
    <property type="protein sequence ID" value="PZX39578.1"/>
    <property type="molecule type" value="Genomic_DNA"/>
</dbReference>
<dbReference type="AlphaFoldDB" id="A0A2W7PTN9"/>
<dbReference type="InterPro" id="IPR041474">
    <property type="entry name" value="NicS_C"/>
</dbReference>
<name>A0A2W7PTN9_9RHOB</name>
<feature type="domain" description="HTH tetR-type" evidence="3">
    <location>
        <begin position="16"/>
        <end position="76"/>
    </location>
</feature>
<comment type="caution">
    <text evidence="4">The sequence shown here is derived from an EMBL/GenBank/DDBJ whole genome shotgun (WGS) entry which is preliminary data.</text>
</comment>
<evidence type="ECO:0000313" key="5">
    <source>
        <dbReference type="Proteomes" id="UP000249364"/>
    </source>
</evidence>
<dbReference type="InterPro" id="IPR009057">
    <property type="entry name" value="Homeodomain-like_sf"/>
</dbReference>
<organism evidence="4 5">
    <name type="scientific">Roseinatronobacter thiooxidans</name>
    <dbReference type="NCBI Taxonomy" id="121821"/>
    <lineage>
        <taxon>Bacteria</taxon>
        <taxon>Pseudomonadati</taxon>
        <taxon>Pseudomonadota</taxon>
        <taxon>Alphaproteobacteria</taxon>
        <taxon>Rhodobacterales</taxon>
        <taxon>Paracoccaceae</taxon>
        <taxon>Roseinatronobacter</taxon>
    </lineage>
</organism>
<evidence type="ECO:0000259" key="3">
    <source>
        <dbReference type="PROSITE" id="PS50977"/>
    </source>
</evidence>
<dbReference type="InterPro" id="IPR001647">
    <property type="entry name" value="HTH_TetR"/>
</dbReference>
<dbReference type="PRINTS" id="PR00455">
    <property type="entry name" value="HTHTETR"/>
</dbReference>
<dbReference type="GO" id="GO:0003677">
    <property type="term" value="F:DNA binding"/>
    <property type="evidence" value="ECO:0007669"/>
    <property type="project" value="UniProtKB-UniRule"/>
</dbReference>
<dbReference type="Gene3D" id="1.10.357.10">
    <property type="entry name" value="Tetracycline Repressor, domain 2"/>
    <property type="match status" value="1"/>
</dbReference>
<dbReference type="STRING" id="121821.GCA_001870675_00624"/>
<protein>
    <submittedName>
        <fullName evidence="4">TetR family transcriptional regulator</fullName>
    </submittedName>
</protein>
<dbReference type="SUPFAM" id="SSF48498">
    <property type="entry name" value="Tetracyclin repressor-like, C-terminal domain"/>
    <property type="match status" value="1"/>
</dbReference>
<keyword evidence="1 2" id="KW-0238">DNA-binding</keyword>
<proteinExistence type="predicted"/>
<sequence>MTDPIGKTAPRSRDPERTRAQLMDAALTEFGDHGFHGARVDRITKTVGCNARLLYHYFGSKEKLYIAALEHIFTDIRAQERQLELERLPPRAAMERLVGFTFDFFDSNPLFVKVARNENLLEGRYIVQTEAVRASSQPLIDAITKILKQGYAEGAFARSYDPLQLYVTIVALSAHHLNNGHTFSAIFGVDLLSVKWRAERRSHAIAFVMNALDAVPLTR</sequence>
<keyword evidence="5" id="KW-1185">Reference proteome</keyword>
<dbReference type="InterPro" id="IPR036271">
    <property type="entry name" value="Tet_transcr_reg_TetR-rel_C_sf"/>
</dbReference>
<dbReference type="SUPFAM" id="SSF46689">
    <property type="entry name" value="Homeodomain-like"/>
    <property type="match status" value="1"/>
</dbReference>
<gene>
    <name evidence="4" type="ORF">LY56_02749</name>
</gene>
<evidence type="ECO:0000313" key="4">
    <source>
        <dbReference type="EMBL" id="PZX39578.1"/>
    </source>
</evidence>
<dbReference type="PANTHER" id="PTHR30328">
    <property type="entry name" value="TRANSCRIPTIONAL REPRESSOR"/>
    <property type="match status" value="1"/>
</dbReference>
<feature type="DNA-binding region" description="H-T-H motif" evidence="2">
    <location>
        <begin position="39"/>
        <end position="58"/>
    </location>
</feature>
<dbReference type="PROSITE" id="PS50977">
    <property type="entry name" value="HTH_TETR_2"/>
    <property type="match status" value="1"/>
</dbReference>
<dbReference type="Pfam" id="PF00440">
    <property type="entry name" value="TetR_N"/>
    <property type="match status" value="1"/>
</dbReference>
<accession>A0A2W7PTN9</accession>
<dbReference type="RefSeq" id="WP_071469474.1">
    <property type="nucleotide sequence ID" value="NZ_MEHT01000015.1"/>
</dbReference>
<evidence type="ECO:0000256" key="2">
    <source>
        <dbReference type="PROSITE-ProRule" id="PRU00335"/>
    </source>
</evidence>
<dbReference type="Proteomes" id="UP000249364">
    <property type="component" value="Unassembled WGS sequence"/>
</dbReference>
<dbReference type="Pfam" id="PF17938">
    <property type="entry name" value="TetR_C_29"/>
    <property type="match status" value="1"/>
</dbReference>
<dbReference type="InterPro" id="IPR050109">
    <property type="entry name" value="HTH-type_TetR-like_transc_reg"/>
</dbReference>
<dbReference type="PANTHER" id="PTHR30328:SF54">
    <property type="entry name" value="HTH-TYPE TRANSCRIPTIONAL REPRESSOR SCO4008"/>
    <property type="match status" value="1"/>
</dbReference>
<reference evidence="4 5" key="1">
    <citation type="submission" date="2018-06" db="EMBL/GenBank/DDBJ databases">
        <title>Genomic Encyclopedia of Archaeal and Bacterial Type Strains, Phase II (KMG-II): from individual species to whole genera.</title>
        <authorList>
            <person name="Goeker M."/>
        </authorList>
    </citation>
    <scope>NUCLEOTIDE SEQUENCE [LARGE SCALE GENOMIC DNA]</scope>
    <source>
        <strain evidence="4 5">DSM 13087</strain>
    </source>
</reference>
<evidence type="ECO:0000256" key="1">
    <source>
        <dbReference type="ARBA" id="ARBA00023125"/>
    </source>
</evidence>